<dbReference type="PANTHER" id="PTHR12307">
    <property type="entry name" value="PROTEIN PHOSPHATASE 1 REGULATORY SUBUNIT"/>
    <property type="match status" value="1"/>
</dbReference>
<dbReference type="InterPro" id="IPR005036">
    <property type="entry name" value="CBM21_dom"/>
</dbReference>
<gene>
    <name evidence="6" type="ORF">UPYG_G00137660</name>
</gene>
<dbReference type="PROSITE" id="PS51159">
    <property type="entry name" value="CBM21"/>
    <property type="match status" value="1"/>
</dbReference>
<dbReference type="PANTHER" id="PTHR12307:SF15">
    <property type="entry name" value="PROTEIN PHOSPHATASE 1 REGULATORY SUBUNIT 3C"/>
    <property type="match status" value="1"/>
</dbReference>
<evidence type="ECO:0000256" key="2">
    <source>
        <dbReference type="ARBA" id="ARBA00023277"/>
    </source>
</evidence>
<dbReference type="PIRSF" id="PIRSF500813">
    <property type="entry name" value="PP1_PTG"/>
    <property type="match status" value="1"/>
</dbReference>
<dbReference type="PIRSF" id="PIRSF038207">
    <property type="entry name" value="PP1_GT_animal"/>
    <property type="match status" value="1"/>
</dbReference>
<comment type="function">
    <text evidence="3">Acts as a glycogen-targeting subunit for PP1 and regulates its activity. Activates glycogen synthase, reduces glycogen phosphorylase activity and limits glycogen breakdown.</text>
</comment>
<reference evidence="6 7" key="1">
    <citation type="submission" date="2024-06" db="EMBL/GenBank/DDBJ databases">
        <authorList>
            <person name="Pan Q."/>
            <person name="Wen M."/>
            <person name="Jouanno E."/>
            <person name="Zahm M."/>
            <person name="Klopp C."/>
            <person name="Cabau C."/>
            <person name="Louis A."/>
            <person name="Berthelot C."/>
            <person name="Parey E."/>
            <person name="Roest Crollius H."/>
            <person name="Montfort J."/>
            <person name="Robinson-Rechavi M."/>
            <person name="Bouchez O."/>
            <person name="Lampietro C."/>
            <person name="Lopez Roques C."/>
            <person name="Donnadieu C."/>
            <person name="Postlethwait J."/>
            <person name="Bobe J."/>
            <person name="Verreycken H."/>
            <person name="Guiguen Y."/>
        </authorList>
    </citation>
    <scope>NUCLEOTIDE SEQUENCE [LARGE SCALE GENOMIC DNA]</scope>
    <source>
        <strain evidence="6">Up_M1</strain>
        <tissue evidence="6">Testis</tissue>
    </source>
</reference>
<dbReference type="InterPro" id="IPR017434">
    <property type="entry name" value="Pase-1_reg-su_3B/C/D_met"/>
</dbReference>
<keyword evidence="2 3" id="KW-0119">Carbohydrate metabolism</keyword>
<evidence type="ECO:0000256" key="4">
    <source>
        <dbReference type="SAM" id="MobiDB-lite"/>
    </source>
</evidence>
<comment type="domain">
    <text evidence="3">The N-terminal region is required for binding to PP1, the central region is required for binding to glycogen and the C-terminal region is required for binding to glycogen phosphorylase glycogen synthase and phosphorylase kinase.</text>
</comment>
<keyword evidence="1 3" id="KW-0321">Glycogen metabolism</keyword>
<dbReference type="InterPro" id="IPR050782">
    <property type="entry name" value="PP1_regulatory_subunit_3"/>
</dbReference>
<dbReference type="InterPro" id="IPR038175">
    <property type="entry name" value="CBM21_dom_sf"/>
</dbReference>
<comment type="subunit">
    <text evidence="3">Interacts with PPP1CC catalytic subunit of PP1 and associates with glycogen. Forms complexes with glycogen phosphorylase, glycogen synthase and phosphorylase kinase which is necessary for its regulation of PP1 activity.</text>
</comment>
<dbReference type="FunFam" id="2.60.40.2440:FF:000001">
    <property type="entry name" value="Protein phosphatase 1 regulatory subunit 3C"/>
    <property type="match status" value="1"/>
</dbReference>
<dbReference type="Proteomes" id="UP001557470">
    <property type="component" value="Unassembled WGS sequence"/>
</dbReference>
<protein>
    <recommendedName>
        <fullName evidence="3">Protein phosphatase 1 regulatory subunit 3C</fullName>
    </recommendedName>
</protein>
<dbReference type="AlphaFoldDB" id="A0ABD0WYZ2"/>
<feature type="domain" description="CBM21" evidence="5">
    <location>
        <begin position="150"/>
        <end position="258"/>
    </location>
</feature>
<dbReference type="Gene3D" id="2.60.40.2440">
    <property type="entry name" value="Carbohydrate binding type-21 domain"/>
    <property type="match status" value="1"/>
</dbReference>
<dbReference type="InterPro" id="IPR030683">
    <property type="entry name" value="PP1_3C"/>
</dbReference>
<dbReference type="GO" id="GO:0019903">
    <property type="term" value="F:protein phosphatase binding"/>
    <property type="evidence" value="ECO:0007669"/>
    <property type="project" value="UniProtKB-UniRule"/>
</dbReference>
<accession>A0ABD0WYZ2</accession>
<proteinExistence type="predicted"/>
<evidence type="ECO:0000256" key="1">
    <source>
        <dbReference type="ARBA" id="ARBA00022600"/>
    </source>
</evidence>
<dbReference type="Pfam" id="PF03370">
    <property type="entry name" value="CBM_21"/>
    <property type="match status" value="1"/>
</dbReference>
<feature type="region of interest" description="Disordered" evidence="4">
    <location>
        <begin position="263"/>
        <end position="302"/>
    </location>
</feature>
<evidence type="ECO:0000313" key="6">
    <source>
        <dbReference type="EMBL" id="KAL0984144.1"/>
    </source>
</evidence>
<dbReference type="EMBL" id="JAGEUA010000004">
    <property type="protein sequence ID" value="KAL0984144.1"/>
    <property type="molecule type" value="Genomic_DNA"/>
</dbReference>
<feature type="compositionally biased region" description="Basic and acidic residues" evidence="4">
    <location>
        <begin position="263"/>
        <end position="289"/>
    </location>
</feature>
<organism evidence="6 7">
    <name type="scientific">Umbra pygmaea</name>
    <name type="common">Eastern mudminnow</name>
    <dbReference type="NCBI Taxonomy" id="75934"/>
    <lineage>
        <taxon>Eukaryota</taxon>
        <taxon>Metazoa</taxon>
        <taxon>Chordata</taxon>
        <taxon>Craniata</taxon>
        <taxon>Vertebrata</taxon>
        <taxon>Euteleostomi</taxon>
        <taxon>Actinopterygii</taxon>
        <taxon>Neopterygii</taxon>
        <taxon>Teleostei</taxon>
        <taxon>Protacanthopterygii</taxon>
        <taxon>Esociformes</taxon>
        <taxon>Umbridae</taxon>
        <taxon>Umbra</taxon>
    </lineage>
</organism>
<dbReference type="GO" id="GO:0005978">
    <property type="term" value="P:glycogen biosynthetic process"/>
    <property type="evidence" value="ECO:0007669"/>
    <property type="project" value="UniProtKB-UniRule"/>
</dbReference>
<sequence>MNCTRVLHMFNHRPMPGPIMPVDVAMRICLASSPPIRSFLSTYEDCRSRNLAYCYRPLRPCISSKQEVESSSLGWKSPKAKGKKQVVFADSKGMSLTSVHVFKEFEEDPLSDLQFDLSDLANATSSIKVSTEKSFSLDFPQPAADYLDFRNRLKKNHVCLENCTLQEHALSGTVKVRNISFEKSVFIRFTFDSWKTHSDVACTYLNNVYGCSDTDTFAFTVDMPSSVPSHERVEFCIYYNAQNMTYWDNNDDKNYKLLHNDTDADQTRDHTNHTRTQVEFKREGKKSEMEFDQFGSPRTSSGFFPEWQSWGRIETTTPYW</sequence>
<name>A0ABD0WYZ2_UMBPY</name>
<dbReference type="CDD" id="cd22815">
    <property type="entry name" value="PBD_PPP1R3C"/>
    <property type="match status" value="1"/>
</dbReference>
<comment type="caution">
    <text evidence="6">The sequence shown here is derived from an EMBL/GenBank/DDBJ whole genome shotgun (WGS) entry which is preliminary data.</text>
</comment>
<evidence type="ECO:0000259" key="5">
    <source>
        <dbReference type="PROSITE" id="PS51159"/>
    </source>
</evidence>
<evidence type="ECO:0000313" key="7">
    <source>
        <dbReference type="Proteomes" id="UP001557470"/>
    </source>
</evidence>
<evidence type="ECO:0000256" key="3">
    <source>
        <dbReference type="PIRNR" id="PIRNR038207"/>
    </source>
</evidence>
<keyword evidence="7" id="KW-1185">Reference proteome</keyword>